<reference evidence="2 3" key="1">
    <citation type="submission" date="2012-03" db="EMBL/GenBank/DDBJ databases">
        <title>The Genome Sequence of Bartonella tamiae Th239.</title>
        <authorList>
            <consortium name="The Broad Institute Genome Sequencing Platform"/>
            <consortium name="The Broad Institute Genome Sequencing Center for Infectious Disease"/>
            <person name="Feldgarden M."/>
            <person name="Kirby J."/>
            <person name="Kosoy M."/>
            <person name="Birtles R."/>
            <person name="Probert W.S."/>
            <person name="Chiaraviglio L."/>
            <person name="Young S.K."/>
            <person name="Zeng Q."/>
            <person name="Gargeya S."/>
            <person name="Fitzgerald M."/>
            <person name="Haas B."/>
            <person name="Abouelleil A."/>
            <person name="Alvarado L."/>
            <person name="Arachchi H.M."/>
            <person name="Berlin A."/>
            <person name="Chapman S.B."/>
            <person name="Gearin G."/>
            <person name="Goldberg J."/>
            <person name="Griggs A."/>
            <person name="Gujja S."/>
            <person name="Hansen M."/>
            <person name="Heiman D."/>
            <person name="Howarth C."/>
            <person name="Larimer J."/>
            <person name="Lui A."/>
            <person name="MacDonald P.J.P."/>
            <person name="McCowen C."/>
            <person name="Montmayeur A."/>
            <person name="Murphy C."/>
            <person name="Neiman D."/>
            <person name="Pearson M."/>
            <person name="Priest M."/>
            <person name="Roberts A."/>
            <person name="Saif S."/>
            <person name="Shea T."/>
            <person name="Sisk P."/>
            <person name="Stolte C."/>
            <person name="Sykes S."/>
            <person name="Wortman J."/>
            <person name="Nusbaum C."/>
            <person name="Birren B."/>
        </authorList>
    </citation>
    <scope>NUCLEOTIDE SEQUENCE [LARGE SCALE GENOMIC DNA]</scope>
    <source>
        <strain evidence="2 3">Th239</strain>
    </source>
</reference>
<protein>
    <submittedName>
        <fullName evidence="2">Uncharacterized protein</fullName>
    </submittedName>
</protein>
<sequence>MPDKNIPPDWFSAIIYTAITALAGALGAFVTQINGPSRNWAKRVTEWIGGALCAIYGAELVAQTIHHLLDKYDFIHPDYVLLEKIIGLAGFLCGALGISIIDGLIFLIKKYGQHH</sequence>
<evidence type="ECO:0000313" key="2">
    <source>
        <dbReference type="EMBL" id="EJF89133.1"/>
    </source>
</evidence>
<gene>
    <name evidence="2" type="ORF">ME5_01684</name>
</gene>
<feature type="transmembrane region" description="Helical" evidence="1">
    <location>
        <begin position="85"/>
        <end position="108"/>
    </location>
</feature>
<evidence type="ECO:0000256" key="1">
    <source>
        <dbReference type="SAM" id="Phobius"/>
    </source>
</evidence>
<comment type="caution">
    <text evidence="2">The sequence shown here is derived from an EMBL/GenBank/DDBJ whole genome shotgun (WGS) entry which is preliminary data.</text>
</comment>
<dbReference type="RefSeq" id="WP_008040250.1">
    <property type="nucleotide sequence ID" value="NZ_JH725147.1"/>
</dbReference>
<keyword evidence="1" id="KW-1133">Transmembrane helix</keyword>
<dbReference type="AlphaFoldDB" id="J0ZL52"/>
<accession>J0ZL52</accession>
<proteinExistence type="predicted"/>
<dbReference type="OrthoDB" id="7925681at2"/>
<keyword evidence="1" id="KW-0812">Transmembrane</keyword>
<dbReference type="PATRIC" id="fig|1094558.3.peg.1808"/>
<keyword evidence="3" id="KW-1185">Reference proteome</keyword>
<organism evidence="2 3">
    <name type="scientific">Bartonella tamiae Th239</name>
    <dbReference type="NCBI Taxonomy" id="1094558"/>
    <lineage>
        <taxon>Bacteria</taxon>
        <taxon>Pseudomonadati</taxon>
        <taxon>Pseudomonadota</taxon>
        <taxon>Alphaproteobacteria</taxon>
        <taxon>Hyphomicrobiales</taxon>
        <taxon>Bartonellaceae</taxon>
        <taxon>Bartonella</taxon>
    </lineage>
</organism>
<keyword evidence="1" id="KW-0472">Membrane</keyword>
<feature type="transmembrane region" description="Helical" evidence="1">
    <location>
        <begin position="47"/>
        <end position="65"/>
    </location>
</feature>
<feature type="transmembrane region" description="Helical" evidence="1">
    <location>
        <begin position="13"/>
        <end position="35"/>
    </location>
</feature>
<dbReference type="HOGENOM" id="CLU_2104199_0_0_5"/>
<evidence type="ECO:0000313" key="3">
    <source>
        <dbReference type="Proteomes" id="UP000008952"/>
    </source>
</evidence>
<dbReference type="Proteomes" id="UP000008952">
    <property type="component" value="Unassembled WGS sequence"/>
</dbReference>
<dbReference type="EMBL" id="AIMB01000008">
    <property type="protein sequence ID" value="EJF89133.1"/>
    <property type="molecule type" value="Genomic_DNA"/>
</dbReference>
<name>J0ZL52_9HYPH</name>